<dbReference type="EMBL" id="BK016046">
    <property type="protein sequence ID" value="DAF91228.1"/>
    <property type="molecule type" value="Genomic_DNA"/>
</dbReference>
<reference evidence="2" key="1">
    <citation type="journal article" date="2021" name="Proc. Natl. Acad. Sci. U.S.A.">
        <title>A Catalog of Tens of Thousands of Viruses from Human Metagenomes Reveals Hidden Associations with Chronic Diseases.</title>
        <authorList>
            <person name="Tisza M.J."/>
            <person name="Buck C.B."/>
        </authorList>
    </citation>
    <scope>NUCLEOTIDE SEQUENCE</scope>
    <source>
        <strain evidence="2">CtKwa30</strain>
    </source>
</reference>
<organism evidence="2">
    <name type="scientific">Siphoviridae sp. ctKwa30</name>
    <dbReference type="NCBI Taxonomy" id="2825446"/>
    <lineage>
        <taxon>Viruses</taxon>
        <taxon>Duplodnaviria</taxon>
        <taxon>Heunggongvirae</taxon>
        <taxon>Uroviricota</taxon>
        <taxon>Caudoviricetes</taxon>
    </lineage>
</organism>
<name>A0A8S5U9T3_9CAUD</name>
<proteinExistence type="predicted"/>
<protein>
    <submittedName>
        <fullName evidence="2">Major head protein</fullName>
    </submittedName>
</protein>
<feature type="compositionally biased region" description="Low complexity" evidence="1">
    <location>
        <begin position="1"/>
        <end position="25"/>
    </location>
</feature>
<evidence type="ECO:0000256" key="1">
    <source>
        <dbReference type="SAM" id="MobiDB-lite"/>
    </source>
</evidence>
<sequence>MHNADTNTDTADATATEAADNQAAPAERHTFTPITTQEDLDKVIGARLARERDKYADYDDLKAAASKLADAEARLAQIDAQAALDKIRNDVAQEAGVPADLLRGSTKDELTAHASALAEALNARPSVPVIPTQGATPSVSDADSARRAFAQELFGSK</sequence>
<feature type="region of interest" description="Disordered" evidence="1">
    <location>
        <begin position="1"/>
        <end position="37"/>
    </location>
</feature>
<evidence type="ECO:0000313" key="2">
    <source>
        <dbReference type="EMBL" id="DAF91228.1"/>
    </source>
</evidence>
<accession>A0A8S5U9T3</accession>